<dbReference type="PANTHER" id="PTHR43685:SF3">
    <property type="entry name" value="SLR2126 PROTEIN"/>
    <property type="match status" value="1"/>
</dbReference>
<comment type="caution">
    <text evidence="4">The sequence shown here is derived from an EMBL/GenBank/DDBJ whole genome shotgun (WGS) entry which is preliminary data.</text>
</comment>
<dbReference type="OrthoDB" id="9801954at2"/>
<dbReference type="Pfam" id="PF00535">
    <property type="entry name" value="Glycos_transf_2"/>
    <property type="match status" value="1"/>
</dbReference>
<dbReference type="RefSeq" id="WP_130088259.1">
    <property type="nucleotide sequence ID" value="NZ_SEZJ01000024.1"/>
</dbReference>
<evidence type="ECO:0000256" key="1">
    <source>
        <dbReference type="ARBA" id="ARBA00022679"/>
    </source>
</evidence>
<evidence type="ECO:0000313" key="5">
    <source>
        <dbReference type="Proteomes" id="UP000293465"/>
    </source>
</evidence>
<dbReference type="Proteomes" id="UP000293465">
    <property type="component" value="Unassembled WGS sequence"/>
</dbReference>
<organism evidence="4 5">
    <name type="scientific">Aliivibrio finisterrensis</name>
    <dbReference type="NCBI Taxonomy" id="511998"/>
    <lineage>
        <taxon>Bacteria</taxon>
        <taxon>Pseudomonadati</taxon>
        <taxon>Pseudomonadota</taxon>
        <taxon>Gammaproteobacteria</taxon>
        <taxon>Vibrionales</taxon>
        <taxon>Vibrionaceae</taxon>
        <taxon>Aliivibrio</taxon>
    </lineage>
</organism>
<dbReference type="EMBL" id="SEZJ01000024">
    <property type="protein sequence ID" value="RYU42403.1"/>
    <property type="molecule type" value="Genomic_DNA"/>
</dbReference>
<dbReference type="GeneID" id="56276951"/>
<accession>A0A4Q5KBA5</accession>
<dbReference type="Pfam" id="PF02709">
    <property type="entry name" value="Glyco_transf_7C"/>
    <property type="match status" value="1"/>
</dbReference>
<dbReference type="AlphaFoldDB" id="A0A4Q5KBA5"/>
<evidence type="ECO:0000259" key="3">
    <source>
        <dbReference type="Pfam" id="PF02709"/>
    </source>
</evidence>
<proteinExistence type="predicted"/>
<feature type="domain" description="Glycosyltransferase 2-like" evidence="2">
    <location>
        <begin position="7"/>
        <end position="121"/>
    </location>
</feature>
<dbReference type="InterPro" id="IPR050834">
    <property type="entry name" value="Glycosyltransf_2"/>
</dbReference>
<dbReference type="SUPFAM" id="SSF53448">
    <property type="entry name" value="Nucleotide-diphospho-sugar transferases"/>
    <property type="match status" value="1"/>
</dbReference>
<dbReference type="PANTHER" id="PTHR43685">
    <property type="entry name" value="GLYCOSYLTRANSFERASE"/>
    <property type="match status" value="1"/>
</dbReference>
<evidence type="ECO:0000313" key="4">
    <source>
        <dbReference type="EMBL" id="RYU42403.1"/>
    </source>
</evidence>
<feature type="domain" description="Galactosyltransferase C-terminal" evidence="3">
    <location>
        <begin position="187"/>
        <end position="247"/>
    </location>
</feature>
<reference evidence="4 5" key="1">
    <citation type="submission" date="2019-02" db="EMBL/GenBank/DDBJ databases">
        <title>Genome sequences of Aliivibrio finisterrensis strains from farmed Atlantic salmon.</title>
        <authorList>
            <person name="Bowman J.P."/>
        </authorList>
    </citation>
    <scope>NUCLEOTIDE SEQUENCE [LARGE SCALE GENOMIC DNA]</scope>
    <source>
        <strain evidence="4 5">A32</strain>
    </source>
</reference>
<gene>
    <name evidence="4" type="ORF">ERW49_17900</name>
</gene>
<dbReference type="InterPro" id="IPR027791">
    <property type="entry name" value="Galactosyl_T_C"/>
</dbReference>
<dbReference type="Gene3D" id="3.90.550.10">
    <property type="entry name" value="Spore Coat Polysaccharide Biosynthesis Protein SpsA, Chain A"/>
    <property type="match status" value="1"/>
</dbReference>
<dbReference type="GO" id="GO:0016740">
    <property type="term" value="F:transferase activity"/>
    <property type="evidence" value="ECO:0007669"/>
    <property type="project" value="UniProtKB-KW"/>
</dbReference>
<dbReference type="InterPro" id="IPR029044">
    <property type="entry name" value="Nucleotide-diphossugar_trans"/>
</dbReference>
<protein>
    <submittedName>
        <fullName evidence="4">Glycosyltransferase</fullName>
    </submittedName>
</protein>
<sequence>MKPKATLIIAFYNNTICLNLIFKALSQQSEMDFEVIIADDGSKQEAVDFITQSKDIVPFSLEHVWHEDKGFRKNRILNHAVIKSKSDYLIIIDGDCIPQKYFIEDHIMNAERGRSLTGRRVELAEKFNDLVLCSDHPETVFEDNKWSIFMHYIFTRGDDRLKGRHVECGLRFPQTWQQYFLNGKKHKAILGCNFSLYKEDLLKVNGFDMRYEAPATGEDTDVDYRLNLVGVTNKSLRYLGNQLHMYHPLLTRDTPNHLIFENVVKKQVFWAEDGISKLL</sequence>
<name>A0A4Q5KBA5_9GAMM</name>
<dbReference type="InterPro" id="IPR001173">
    <property type="entry name" value="Glyco_trans_2-like"/>
</dbReference>
<keyword evidence="1 4" id="KW-0808">Transferase</keyword>
<evidence type="ECO:0000259" key="2">
    <source>
        <dbReference type="Pfam" id="PF00535"/>
    </source>
</evidence>